<organism evidence="1 2">
    <name type="scientific">Acinetobacter phage vB_AbaM_B09_Aci05</name>
    <dbReference type="NCBI Taxonomy" id="2315458"/>
    <lineage>
        <taxon>Viruses</taxon>
        <taxon>Duplodnaviria</taxon>
        <taxon>Heunggongvirae</taxon>
        <taxon>Uroviricota</taxon>
        <taxon>Caudoviricetes</taxon>
        <taxon>Saclayvirus</taxon>
        <taxon>Saclayvirus Aci05</taxon>
    </lineage>
</organism>
<protein>
    <submittedName>
        <fullName evidence="1">Uncharacterized protein</fullName>
    </submittedName>
</protein>
<keyword evidence="2" id="KW-1185">Reference proteome</keyword>
<name>A0A386KBE5_9CAUD</name>
<dbReference type="EMBL" id="MH746814">
    <property type="protein sequence ID" value="AYD82397.1"/>
    <property type="molecule type" value="Genomic_DNA"/>
</dbReference>
<gene>
    <name evidence="1" type="ORF">Aci05_018</name>
</gene>
<reference evidence="1 2" key="1">
    <citation type="submission" date="2018-08" db="EMBL/GenBank/DDBJ databases">
        <title>Complete genome sequence of five Acinetobacter baumannii phages from Abidjan, Cote d'Ivoire.</title>
        <authorList>
            <person name="Essoh C."/>
            <person name="Vernadet J.-P."/>
            <person name="Vergnaud G."/>
            <person name="Resch G."/>
            <person name="Pourcel C."/>
        </authorList>
    </citation>
    <scope>NUCLEOTIDE SEQUENCE [LARGE SCALE GENOMIC DNA]</scope>
</reference>
<accession>A0A386KBE5</accession>
<evidence type="ECO:0000313" key="2">
    <source>
        <dbReference type="Proteomes" id="UP000269940"/>
    </source>
</evidence>
<proteinExistence type="predicted"/>
<evidence type="ECO:0000313" key="1">
    <source>
        <dbReference type="EMBL" id="AYD82397.1"/>
    </source>
</evidence>
<sequence length="118" mass="13774">MHLDVVASLCSKHGLVDHVEEKSGRLRCKKCRYEYVQARRVRVKEKALEYKGNSCCKCGYDRCKKALEFHHVDPNEKDFELSSKWHNKSWDLIKAELDKCILVCANCHREIHDGLIEA</sequence>
<dbReference type="Proteomes" id="UP000269940">
    <property type="component" value="Segment"/>
</dbReference>